<name>A0A1A7WXL5_9TELE</name>
<reference evidence="1" key="1">
    <citation type="submission" date="2016-05" db="EMBL/GenBank/DDBJ databases">
        <authorList>
            <person name="Lavstsen T."/>
            <person name="Jespersen J.S."/>
        </authorList>
    </citation>
    <scope>NUCLEOTIDE SEQUENCE</scope>
    <source>
        <tissue evidence="1">Brain</tissue>
    </source>
</reference>
<feature type="non-terminal residue" evidence="1">
    <location>
        <position position="1"/>
    </location>
</feature>
<protein>
    <submittedName>
        <fullName evidence="1">No tail b</fullName>
    </submittedName>
</protein>
<reference evidence="1" key="2">
    <citation type="submission" date="2016-06" db="EMBL/GenBank/DDBJ databases">
        <title>The genome of a short-lived fish provides insights into sex chromosome evolution and the genetic control of aging.</title>
        <authorList>
            <person name="Reichwald K."/>
            <person name="Felder M."/>
            <person name="Petzold A."/>
            <person name="Koch P."/>
            <person name="Groth M."/>
            <person name="Platzer M."/>
        </authorList>
    </citation>
    <scope>NUCLEOTIDE SEQUENCE</scope>
    <source>
        <tissue evidence="1">Brain</tissue>
    </source>
</reference>
<accession>A0A1A7WXL5</accession>
<gene>
    <name evidence="1" type="primary">NTLB</name>
</gene>
<dbReference type="EMBL" id="HADW01009043">
    <property type="protein sequence ID" value="SBP10443.1"/>
    <property type="molecule type" value="Transcribed_RNA"/>
</dbReference>
<evidence type="ECO:0000313" key="1">
    <source>
        <dbReference type="EMBL" id="SBP10443.1"/>
    </source>
</evidence>
<dbReference type="AlphaFoldDB" id="A0A1A7WXL5"/>
<organism evidence="1">
    <name type="scientific">Iconisemion striatum</name>
    <dbReference type="NCBI Taxonomy" id="60296"/>
    <lineage>
        <taxon>Eukaryota</taxon>
        <taxon>Metazoa</taxon>
        <taxon>Chordata</taxon>
        <taxon>Craniata</taxon>
        <taxon>Vertebrata</taxon>
        <taxon>Euteleostomi</taxon>
        <taxon>Actinopterygii</taxon>
        <taxon>Neopterygii</taxon>
        <taxon>Teleostei</taxon>
        <taxon>Neoteleostei</taxon>
        <taxon>Acanthomorphata</taxon>
        <taxon>Ovalentaria</taxon>
        <taxon>Atherinomorphae</taxon>
        <taxon>Cyprinodontiformes</taxon>
        <taxon>Nothobranchiidae</taxon>
        <taxon>Iconisemion</taxon>
    </lineage>
</organism>
<sequence>APSSSEDPPAIIPACPSLPQRPLLVPLCTTAVQPQRGRMLLSMKKLHLMVDWLQPGLPSLLHPFDLQKISASDALTQLYLQ</sequence>
<proteinExistence type="predicted"/>